<name>G4CFR9_9NEIS</name>
<evidence type="ECO:0000313" key="2">
    <source>
        <dbReference type="Proteomes" id="UP000003019"/>
    </source>
</evidence>
<comment type="caution">
    <text evidence="1">The sequence shown here is derived from an EMBL/GenBank/DDBJ whole genome shotgun (WGS) entry which is preliminary data.</text>
</comment>
<dbReference type="HOGENOM" id="CLU_3313298_0_0_4"/>
<gene>
    <name evidence="1" type="ORF">HMPREF9371_0444</name>
</gene>
<keyword evidence="2" id="KW-1185">Reference proteome</keyword>
<dbReference type="Proteomes" id="UP000003019">
    <property type="component" value="Unassembled WGS sequence"/>
</dbReference>
<protein>
    <submittedName>
        <fullName evidence="1">Yellow fluorescent protein</fullName>
    </submittedName>
</protein>
<proteinExistence type="predicted"/>
<sequence>MGVLQRCQVVKETDYSLRLPENKKRLPHMGAAVGGHRPR</sequence>
<dbReference type="EMBL" id="AGAY01000017">
    <property type="protein sequence ID" value="EGY53335.1"/>
    <property type="molecule type" value="Genomic_DNA"/>
</dbReference>
<reference evidence="1 2" key="1">
    <citation type="submission" date="2011-05" db="EMBL/GenBank/DDBJ databases">
        <authorList>
            <person name="Muzny D."/>
            <person name="Qin X."/>
            <person name="Deng J."/>
            <person name="Jiang H."/>
            <person name="Liu Y."/>
            <person name="Qu J."/>
            <person name="Song X.-Z."/>
            <person name="Zhang L."/>
            <person name="Thornton R."/>
            <person name="Coyle M."/>
            <person name="Francisco L."/>
            <person name="Jackson L."/>
            <person name="Javaid M."/>
            <person name="Korchina V."/>
            <person name="Kovar C."/>
            <person name="Mata R."/>
            <person name="Mathew T."/>
            <person name="Ngo R."/>
            <person name="Nguyen L."/>
            <person name="Nguyen N."/>
            <person name="Okwuonu G."/>
            <person name="Ongeri F."/>
            <person name="Pham C."/>
            <person name="Simmons D."/>
            <person name="Wilczek-Boney K."/>
            <person name="Hale W."/>
            <person name="Jakkamsetti A."/>
            <person name="Pham P."/>
            <person name="Ruth R."/>
            <person name="San Lucas F."/>
            <person name="Warren J."/>
            <person name="Zhang J."/>
            <person name="Zhao Z."/>
            <person name="Zhou C."/>
            <person name="Zhu D."/>
            <person name="Lee S."/>
            <person name="Bess C."/>
            <person name="Blankenburg K."/>
            <person name="Forbes L."/>
            <person name="Fu Q."/>
            <person name="Gubbala S."/>
            <person name="Hirani K."/>
            <person name="Jayaseelan J.C."/>
            <person name="Lara F."/>
            <person name="Munidasa M."/>
            <person name="Palculict T."/>
            <person name="Patil S."/>
            <person name="Pu L.-L."/>
            <person name="Saada N."/>
            <person name="Tang L."/>
            <person name="Weissenberger G."/>
            <person name="Zhu Y."/>
            <person name="Hemphill L."/>
            <person name="Shang Y."/>
            <person name="Youmans B."/>
            <person name="Ayvaz T."/>
            <person name="Ross M."/>
            <person name="Santibanez J."/>
            <person name="Aqrawi P."/>
            <person name="Gross S."/>
            <person name="Joshi V."/>
            <person name="Fowler G."/>
            <person name="Nazareth L."/>
            <person name="Reid J."/>
            <person name="Worley K."/>
            <person name="Petrosino J."/>
            <person name="Highlander S."/>
            <person name="Gibbs R."/>
        </authorList>
    </citation>
    <scope>NUCLEOTIDE SEQUENCE [LARGE SCALE GENOMIC DNA]</scope>
    <source>
        <strain evidence="1 2">871</strain>
    </source>
</reference>
<evidence type="ECO:0000313" key="1">
    <source>
        <dbReference type="EMBL" id="EGY53335.1"/>
    </source>
</evidence>
<dbReference type="AlphaFoldDB" id="G4CFR9"/>
<organism evidence="1 2">
    <name type="scientific">Neisseria shayeganii 871</name>
    <dbReference type="NCBI Taxonomy" id="1032488"/>
    <lineage>
        <taxon>Bacteria</taxon>
        <taxon>Pseudomonadati</taxon>
        <taxon>Pseudomonadota</taxon>
        <taxon>Betaproteobacteria</taxon>
        <taxon>Neisseriales</taxon>
        <taxon>Neisseriaceae</taxon>
        <taxon>Neisseria</taxon>
    </lineage>
</organism>
<dbReference type="STRING" id="1032488.HMPREF9371_0444"/>
<accession>G4CFR9</accession>